<reference key="1">
    <citation type="journal article" date="2011" name="Mol. Biol. Evol.">
        <title>Unity in variety -- the pan-genome of the Chlamydiae.</title>
        <authorList>
            <person name="Collingro A."/>
            <person name="Tischler P."/>
            <person name="Weinmaier T."/>
            <person name="Penz T."/>
            <person name="Heinz E."/>
            <person name="Brunham R.C."/>
            <person name="Read T.D."/>
            <person name="Bavoil P.M."/>
            <person name="Sachse K."/>
            <person name="Kahane S."/>
            <person name="Friedman M.G."/>
            <person name="Rattei T."/>
            <person name="Myers G.S.A."/>
            <person name="Horn M."/>
        </authorList>
    </citation>
    <scope>NUCLEOTIDE SEQUENCE</scope>
    <source>
        <strain>Z</strain>
    </source>
</reference>
<dbReference type="EMBL" id="FR872582">
    <property type="protein sequence ID" value="CCB88697.1"/>
    <property type="molecule type" value="Genomic_DNA"/>
</dbReference>
<dbReference type="KEGG" id="sng:SNE_A08200"/>
<proteinExistence type="predicted"/>
<dbReference type="AlphaFoldDB" id="F8L7G4"/>
<sequence>MSSLSNDPYLKALCKGVDTTSTQQYYQKRMEESPSYTVAEVDYRQFRVYGYERPRTLGAWTQKKLTHLVGPVVNGIKIPLHILKAITVGPCLGTFTRDMYYVGTDMQRIKGNIKGLIWLPLGEHDLASADFHDKCYEMMGHGAKEATSKKVLTQEEVDRLGTGLAYVGLTQDELDKTPVSEIPEVVKTLNSERLYKLKFSEEQLKAIPLESLSKAQVQGLFPTFNLSKGTESTAIFSELVAKQRKGEELKRNVAFERLRAFSFVELKAIQDKLPPECLELHKVAMAFNNLQRLGLTKELFDEHDPEIIVQALLMETLEETIQRLHVMELDLLHQLLPHLTVEILIKLNDKTFHSLDFAHLTPTHINHIFNTKQKKETQPIVTRLSPPQVNELMPRLEGFQIHTFDFSNDQLKDLDLSKLSLSQLQNLLPYHELSVESGSVAVQKKFAEKQLVVLERINAFQKEGQQAVIKDKLPDLWALFEAWKKGDKSNSQVSALEHLAKIVIELPKTPDKKKKIDPKSVTEVSEKIPETILGKVHYYAVAFFTHVWNGLCVVTSFVTYPIWKPYKIAKEYFYTNKSVESLDDIV</sequence>
<organism evidence="1 2">
    <name type="scientific">Simkania negevensis (strain ATCC VR-1471 / DSM 27360 / Z)</name>
    <dbReference type="NCBI Taxonomy" id="331113"/>
    <lineage>
        <taxon>Bacteria</taxon>
        <taxon>Pseudomonadati</taxon>
        <taxon>Chlamydiota</taxon>
        <taxon>Chlamydiia</taxon>
        <taxon>Parachlamydiales</taxon>
        <taxon>Simkaniaceae</taxon>
        <taxon>Simkania</taxon>
    </lineage>
</organism>
<accession>F8L7G4</accession>
<evidence type="ECO:0000313" key="2">
    <source>
        <dbReference type="Proteomes" id="UP000000496"/>
    </source>
</evidence>
<dbReference type="STRING" id="331113.SNE_A08200"/>
<evidence type="ECO:0000313" key="1">
    <source>
        <dbReference type="EMBL" id="CCB88697.1"/>
    </source>
</evidence>
<keyword evidence="2" id="KW-1185">Reference proteome</keyword>
<gene>
    <name evidence="1" type="ordered locus">SNE_A08200</name>
</gene>
<dbReference type="Proteomes" id="UP000000496">
    <property type="component" value="Chromosome gsn.131"/>
</dbReference>
<reference evidence="1 2" key="2">
    <citation type="journal article" date="2011" name="Mol. Biol. Evol.">
        <title>Unity in variety--the pan-genome of the Chlamydiae.</title>
        <authorList>
            <person name="Collingro A."/>
            <person name="Tischler P."/>
            <person name="Weinmaier T."/>
            <person name="Penz T."/>
            <person name="Heinz E."/>
            <person name="Brunham R.C."/>
            <person name="Read T.D."/>
            <person name="Bavoil P.M."/>
            <person name="Sachse K."/>
            <person name="Kahane S."/>
            <person name="Friedman M.G."/>
            <person name="Rattei T."/>
            <person name="Myers G.S."/>
            <person name="Horn M."/>
        </authorList>
    </citation>
    <scope>NUCLEOTIDE SEQUENCE [LARGE SCALE GENOMIC DNA]</scope>
    <source>
        <strain evidence="2">ATCC VR-1471 / Z</strain>
    </source>
</reference>
<dbReference type="RefSeq" id="WP_013943164.1">
    <property type="nucleotide sequence ID" value="NC_015713.1"/>
</dbReference>
<dbReference type="HOGENOM" id="CLU_465309_0_0_0"/>
<protein>
    <submittedName>
        <fullName evidence="1">Uncharacterized protein</fullName>
    </submittedName>
</protein>
<name>F8L7G4_SIMNZ</name>